<feature type="compositionally biased region" description="Low complexity" evidence="7">
    <location>
        <begin position="487"/>
        <end position="503"/>
    </location>
</feature>
<feature type="region of interest" description="Disordered" evidence="7">
    <location>
        <begin position="487"/>
        <end position="524"/>
    </location>
</feature>
<feature type="domain" description="Synaptonemal complex protein 2 Spt16M-like" evidence="9">
    <location>
        <begin position="293"/>
        <end position="406"/>
    </location>
</feature>
<dbReference type="PANTHER" id="PTHR15607">
    <property type="entry name" value="SYNAPTONEMAL COMPLEX PROTEIN-RELATED"/>
    <property type="match status" value="1"/>
</dbReference>
<evidence type="ECO:0000256" key="7">
    <source>
        <dbReference type="SAM" id="MobiDB-lite"/>
    </source>
</evidence>
<protein>
    <submittedName>
        <fullName evidence="10">Synaptonemal complex protein 2 like</fullName>
    </submittedName>
</protein>
<keyword evidence="5" id="KW-0539">Nucleus</keyword>
<reference evidence="10" key="2">
    <citation type="submission" date="2025-09" db="UniProtKB">
        <authorList>
            <consortium name="Ensembl"/>
        </authorList>
    </citation>
    <scope>IDENTIFICATION</scope>
</reference>
<organism evidence="10 11">
    <name type="scientific">Canis lupus dingo</name>
    <name type="common">dingo</name>
    <dbReference type="NCBI Taxonomy" id="286419"/>
    <lineage>
        <taxon>Eukaryota</taxon>
        <taxon>Metazoa</taxon>
        <taxon>Chordata</taxon>
        <taxon>Craniata</taxon>
        <taxon>Vertebrata</taxon>
        <taxon>Euteleostomi</taxon>
        <taxon>Mammalia</taxon>
        <taxon>Eutheria</taxon>
        <taxon>Laurasiatheria</taxon>
        <taxon>Carnivora</taxon>
        <taxon>Caniformia</taxon>
        <taxon>Canidae</taxon>
        <taxon>Canis</taxon>
    </lineage>
</organism>
<comment type="subcellular location">
    <subcellularLocation>
        <location evidence="2">Chromosome</location>
    </subcellularLocation>
    <subcellularLocation>
        <location evidence="1">Nucleus</location>
    </subcellularLocation>
</comment>
<comment type="similarity">
    <text evidence="3">Belongs to the SYCP2 family.</text>
</comment>
<dbReference type="Pfam" id="PF18584">
    <property type="entry name" value="SYCP2_SLD"/>
    <property type="match status" value="1"/>
</dbReference>
<feature type="domain" description="Synaptonemal complex protein 2 armadillo-repeat-like" evidence="8">
    <location>
        <begin position="26"/>
        <end position="199"/>
    </location>
</feature>
<evidence type="ECO:0000259" key="8">
    <source>
        <dbReference type="Pfam" id="PF18581"/>
    </source>
</evidence>
<feature type="compositionally biased region" description="Basic residues" evidence="7">
    <location>
        <begin position="505"/>
        <end position="524"/>
    </location>
</feature>
<evidence type="ECO:0000256" key="6">
    <source>
        <dbReference type="SAM" id="Coils"/>
    </source>
</evidence>
<dbReference type="Pfam" id="PF18581">
    <property type="entry name" value="SYCP2_ARLD"/>
    <property type="match status" value="1"/>
</dbReference>
<feature type="coiled-coil region" evidence="6">
    <location>
        <begin position="685"/>
        <end position="712"/>
    </location>
</feature>
<dbReference type="GO" id="GO:0000800">
    <property type="term" value="C:lateral element"/>
    <property type="evidence" value="ECO:0007669"/>
    <property type="project" value="TreeGrafter"/>
</dbReference>
<evidence type="ECO:0000256" key="5">
    <source>
        <dbReference type="ARBA" id="ARBA00023242"/>
    </source>
</evidence>
<evidence type="ECO:0000313" key="11">
    <source>
        <dbReference type="Proteomes" id="UP000694391"/>
    </source>
</evidence>
<name>A0A8C0KIS8_CANLU</name>
<evidence type="ECO:0000256" key="2">
    <source>
        <dbReference type="ARBA" id="ARBA00004286"/>
    </source>
</evidence>
<evidence type="ECO:0000313" key="10">
    <source>
        <dbReference type="Ensembl" id="ENSCAFP00020016311.1"/>
    </source>
</evidence>
<sequence>VQDEEDPLQSLKEDDGSGIALDAFYLQSLIIDACHDKGFQKIKEYLQQRASHIPQKYNHLVFSHLDESINKELEKNEFPYVSLLLKCIQQFFIDGLKEDEPLLIHVSFLAYMVSWFEKTTQFLTTADPAPDTSLIDVTEDFFDTALIISRSSSKGKIQMLDSFIFALGFLVTEKTVNHSVKQEALKTLNSLLHAMPQEERRRLPLLEGPYRLMKDLAGTILTVGDYDQQVALSEALCRLTLKKSRGGLVHEWFEDDVIAEAFKEIKDREFETVRFLVTKIPFNQFLVNILTVVFSFPCIAAFADGHEMKKPEDEKLEKFWIDFNLGSQSITFYINNTKVTVALWDSVRLLKEAVNNFSVRETENIKILIIFLKKPINVGNKEVMKIEIHFDLQFNISQTSIKALGEDKQVADLVLLEYLKMLFNQTEDSTRLAELTSAGDDHSPITLPLNDQPEPVVSTGCWVQDSELCPPGRWQVDFNYRKHLFSDSNQDSSTSTSERSWTSNQKKKSLKPYSSRKKTRTRNSVRRKFGTCLLSSHFSDKSGIFQLCNGREELQSPHPLSDLSSLEHSEVEENVSKTVDQESLMKSTSFKHKLQNLEDGGEEILNSLYLMFYFYYSEGIAAPSLAVVPENLSDSAIITALENFTQELKRKSELRYRGSPLYSNNAKQAPDCLIQLLNQIHQCRLNKLEKFHNFILQELSNLEKDIQALKHLEEDVLEFWGKQSDDLKSFCDRQVLRYFFQNFQNSTHD</sequence>
<dbReference type="PANTHER" id="PTHR15607:SF14">
    <property type="entry name" value="SYNAPTONEMAL COMPLEX PROTEIN 2-LIKE"/>
    <property type="match status" value="1"/>
</dbReference>
<evidence type="ECO:0000259" key="9">
    <source>
        <dbReference type="Pfam" id="PF18584"/>
    </source>
</evidence>
<dbReference type="GO" id="GO:0005654">
    <property type="term" value="C:nucleoplasm"/>
    <property type="evidence" value="ECO:0007669"/>
    <property type="project" value="Ensembl"/>
</dbReference>
<reference evidence="10" key="1">
    <citation type="submission" date="2025-08" db="UniProtKB">
        <authorList>
            <consortium name="Ensembl"/>
        </authorList>
    </citation>
    <scope>IDENTIFICATION</scope>
</reference>
<keyword evidence="11" id="KW-1185">Reference proteome</keyword>
<keyword evidence="6" id="KW-0175">Coiled coil</keyword>
<dbReference type="AlphaFoldDB" id="A0A8C0KIS8"/>
<dbReference type="InterPro" id="IPR024835">
    <property type="entry name" value="SYCP2-like"/>
</dbReference>
<evidence type="ECO:0000256" key="3">
    <source>
        <dbReference type="ARBA" id="ARBA00007960"/>
    </source>
</evidence>
<dbReference type="GO" id="GO:0000779">
    <property type="term" value="C:condensed chromosome, centromeric region"/>
    <property type="evidence" value="ECO:0007669"/>
    <property type="project" value="Ensembl"/>
</dbReference>
<dbReference type="GeneTree" id="ENSGT00530000063859"/>
<dbReference type="InterPro" id="IPR040560">
    <property type="entry name" value="SYCP2_SLD"/>
</dbReference>
<dbReference type="Ensembl" id="ENSCAFT00020018930.1">
    <property type="protein sequence ID" value="ENSCAFP00020016311.1"/>
    <property type="gene ID" value="ENSCAFG00020013080.1"/>
</dbReference>
<proteinExistence type="inferred from homology"/>
<dbReference type="InterPro" id="IPR041322">
    <property type="entry name" value="SYCP2_ARLD"/>
</dbReference>
<evidence type="ECO:0000256" key="4">
    <source>
        <dbReference type="ARBA" id="ARBA00022454"/>
    </source>
</evidence>
<evidence type="ECO:0000256" key="1">
    <source>
        <dbReference type="ARBA" id="ARBA00004123"/>
    </source>
</evidence>
<keyword evidence="4" id="KW-0158">Chromosome</keyword>
<dbReference type="GO" id="GO:0140013">
    <property type="term" value="P:meiotic nuclear division"/>
    <property type="evidence" value="ECO:0007669"/>
    <property type="project" value="TreeGrafter"/>
</dbReference>
<dbReference type="Proteomes" id="UP000694391">
    <property type="component" value="Unplaced"/>
</dbReference>
<accession>A0A8C0KIS8</accession>